<evidence type="ECO:0000313" key="2">
    <source>
        <dbReference type="Proteomes" id="UP001302274"/>
    </source>
</evidence>
<reference evidence="1 2" key="1">
    <citation type="submission" date="2023-11" db="EMBL/GenBank/DDBJ databases">
        <title>A Novel Polar Bacteriovorax (B. antarcticus) Isolated from the Biocrust in Antarctica.</title>
        <authorList>
            <person name="Mun W."/>
            <person name="Choi S.Y."/>
            <person name="Mitchell R.J."/>
        </authorList>
    </citation>
    <scope>NUCLEOTIDE SEQUENCE [LARGE SCALE GENOMIC DNA]</scope>
    <source>
        <strain evidence="1 2">PP10</strain>
    </source>
</reference>
<accession>A0ABU5W2H7</accession>
<keyword evidence="2" id="KW-1185">Reference proteome</keyword>
<evidence type="ECO:0000313" key="1">
    <source>
        <dbReference type="EMBL" id="MEA9358445.1"/>
    </source>
</evidence>
<proteinExistence type="predicted"/>
<comment type="caution">
    <text evidence="1">The sequence shown here is derived from an EMBL/GenBank/DDBJ whole genome shotgun (WGS) entry which is preliminary data.</text>
</comment>
<organism evidence="1 2">
    <name type="scientific">Bacteriovorax antarcticus</name>
    <dbReference type="NCBI Taxonomy" id="3088717"/>
    <lineage>
        <taxon>Bacteria</taxon>
        <taxon>Pseudomonadati</taxon>
        <taxon>Bdellovibrionota</taxon>
        <taxon>Bacteriovoracia</taxon>
        <taxon>Bacteriovoracales</taxon>
        <taxon>Bacteriovoracaceae</taxon>
        <taxon>Bacteriovorax</taxon>
    </lineage>
</organism>
<dbReference type="EMBL" id="JAYGJQ010000003">
    <property type="protein sequence ID" value="MEA9358445.1"/>
    <property type="molecule type" value="Genomic_DNA"/>
</dbReference>
<dbReference type="RefSeq" id="WP_323578851.1">
    <property type="nucleotide sequence ID" value="NZ_JAYGJQ010000003.1"/>
</dbReference>
<dbReference type="Gene3D" id="1.10.10.10">
    <property type="entry name" value="Winged helix-like DNA-binding domain superfamily/Winged helix DNA-binding domain"/>
    <property type="match status" value="1"/>
</dbReference>
<dbReference type="InterPro" id="IPR036388">
    <property type="entry name" value="WH-like_DNA-bd_sf"/>
</dbReference>
<dbReference type="InterPro" id="IPR036390">
    <property type="entry name" value="WH_DNA-bd_sf"/>
</dbReference>
<gene>
    <name evidence="1" type="ORF">SHI21_19570</name>
</gene>
<protein>
    <submittedName>
        <fullName evidence="1">MarR family winged helix-turn-helix transcriptional regulator</fullName>
    </submittedName>
</protein>
<name>A0ABU5W2H7_9BACT</name>
<sequence length="238" mass="28088">MNEVKGLHLDYLSNLLSWRILDLKKLMEVSSYDRGYKNFAKIIQRLEAKKLLDKYSPSGSKKKYVYLTAEGEKLLSSENRFYRPAQNSIYHDLLMSELCYEFLKFDCFDEAILEHLIHNKKEFLKLLGPIPDAILKGKIGKQNFRIALELELTQKSQDRVFNKISQYMVSNYDYIVYLFNQKNTFHNYMEMLNEKYGERVFKKVLLFVVDEGAITKEKLLDLNGVFEGDKIILSDVFR</sequence>
<dbReference type="Proteomes" id="UP001302274">
    <property type="component" value="Unassembled WGS sequence"/>
</dbReference>
<dbReference type="SUPFAM" id="SSF46785">
    <property type="entry name" value="Winged helix' DNA-binding domain"/>
    <property type="match status" value="1"/>
</dbReference>